<dbReference type="Pfam" id="PF06738">
    <property type="entry name" value="ThrE"/>
    <property type="match status" value="1"/>
</dbReference>
<evidence type="ECO:0000259" key="8">
    <source>
        <dbReference type="Pfam" id="PF06738"/>
    </source>
</evidence>
<feature type="transmembrane region" description="Helical" evidence="7">
    <location>
        <begin position="130"/>
        <end position="148"/>
    </location>
</feature>
<dbReference type="InterPro" id="IPR050539">
    <property type="entry name" value="ThrE_Dicarb/AminoAcid_Exp"/>
</dbReference>
<feature type="transmembrane region" description="Helical" evidence="7">
    <location>
        <begin position="181"/>
        <end position="199"/>
    </location>
</feature>
<evidence type="ECO:0000256" key="7">
    <source>
        <dbReference type="SAM" id="Phobius"/>
    </source>
</evidence>
<sequence>MQAGHILLENGAEIFRVEETMDRICRHFGIESGNSFVLSNGIFTTSGNEREEIFAKVQHIPVSGTHLDRVAAVNQLSREIEAGQVSISEVRQRLDEIRVMPGKSKVMQILASGVGSACFCYLFGGNVRDSVCAFGTGILLYFYVLFISAPRLSKIVGNIGGGALVTFICTMLYLLGIGEHLNFMIIGSIMPLIPGVPFTNAIRDIADGDYISGSVRMMDALLVFFSIAMGVGLVFGVFHRLTGGALL</sequence>
<comment type="subcellular location">
    <subcellularLocation>
        <location evidence="1">Cell membrane</location>
        <topology evidence="1">Multi-pass membrane protein</topology>
    </subcellularLocation>
</comment>
<accession>A0ABY7AH72</accession>
<dbReference type="Proteomes" id="UP001163115">
    <property type="component" value="Chromosome"/>
</dbReference>
<feature type="transmembrane region" description="Helical" evidence="7">
    <location>
        <begin position="106"/>
        <end position="124"/>
    </location>
</feature>
<evidence type="ECO:0000256" key="6">
    <source>
        <dbReference type="ARBA" id="ARBA00034125"/>
    </source>
</evidence>
<proteinExistence type="inferred from homology"/>
<feature type="transmembrane region" description="Helical" evidence="7">
    <location>
        <begin position="155"/>
        <end position="175"/>
    </location>
</feature>
<gene>
    <name evidence="9" type="ORF">OW255_00880</name>
</gene>
<keyword evidence="4 7" id="KW-1133">Transmembrane helix</keyword>
<evidence type="ECO:0000256" key="3">
    <source>
        <dbReference type="ARBA" id="ARBA00022692"/>
    </source>
</evidence>
<dbReference type="PANTHER" id="PTHR34390">
    <property type="entry name" value="UPF0442 PROTEIN YJJB-RELATED"/>
    <property type="match status" value="1"/>
</dbReference>
<evidence type="ECO:0000313" key="9">
    <source>
        <dbReference type="EMBL" id="WAJ26090.1"/>
    </source>
</evidence>
<dbReference type="RefSeq" id="WP_084326242.1">
    <property type="nucleotide sequence ID" value="NZ_CP113524.1"/>
</dbReference>
<dbReference type="InterPro" id="IPR010619">
    <property type="entry name" value="ThrE-like_N"/>
</dbReference>
<keyword evidence="10" id="KW-1185">Reference proteome</keyword>
<evidence type="ECO:0000256" key="4">
    <source>
        <dbReference type="ARBA" id="ARBA00022989"/>
    </source>
</evidence>
<keyword evidence="3 7" id="KW-0812">Transmembrane</keyword>
<protein>
    <submittedName>
        <fullName evidence="9">Threonine/serine exporter family protein</fullName>
    </submittedName>
</protein>
<evidence type="ECO:0000313" key="10">
    <source>
        <dbReference type="Proteomes" id="UP001163115"/>
    </source>
</evidence>
<organism evidence="9 10">
    <name type="scientific">Lacrimispora xylanolytica</name>
    <dbReference type="NCBI Taxonomy" id="29375"/>
    <lineage>
        <taxon>Bacteria</taxon>
        <taxon>Bacillati</taxon>
        <taxon>Bacillota</taxon>
        <taxon>Clostridia</taxon>
        <taxon>Lachnospirales</taxon>
        <taxon>Lachnospiraceae</taxon>
        <taxon>Lacrimispora</taxon>
    </lineage>
</organism>
<evidence type="ECO:0000256" key="1">
    <source>
        <dbReference type="ARBA" id="ARBA00004651"/>
    </source>
</evidence>
<keyword evidence="5 7" id="KW-0472">Membrane</keyword>
<evidence type="ECO:0000256" key="2">
    <source>
        <dbReference type="ARBA" id="ARBA00022475"/>
    </source>
</evidence>
<dbReference type="EMBL" id="CP113524">
    <property type="protein sequence ID" value="WAJ26090.1"/>
    <property type="molecule type" value="Genomic_DNA"/>
</dbReference>
<dbReference type="PANTHER" id="PTHR34390:SF2">
    <property type="entry name" value="SUCCINATE TRANSPORTER SUBUNIT YJJP-RELATED"/>
    <property type="match status" value="1"/>
</dbReference>
<name>A0ABY7AH72_9FIRM</name>
<reference evidence="9" key="1">
    <citation type="submission" date="2022-11" db="EMBL/GenBank/DDBJ databases">
        <title>Lacrimispora xylanolytica sy1, complete genome.</title>
        <authorList>
            <person name="Choi S."/>
        </authorList>
    </citation>
    <scope>NUCLEOTIDE SEQUENCE</scope>
    <source>
        <strain evidence="9">Sy1</strain>
    </source>
</reference>
<keyword evidence="2" id="KW-1003">Cell membrane</keyword>
<evidence type="ECO:0000256" key="5">
    <source>
        <dbReference type="ARBA" id="ARBA00023136"/>
    </source>
</evidence>
<feature type="domain" description="Threonine/serine exporter-like N-terminal" evidence="8">
    <location>
        <begin position="1"/>
        <end position="236"/>
    </location>
</feature>
<comment type="similarity">
    <text evidence="6">Belongs to the ThrE exporter (TC 2.A.79) family.</text>
</comment>
<feature type="transmembrane region" description="Helical" evidence="7">
    <location>
        <begin position="220"/>
        <end position="238"/>
    </location>
</feature>